<dbReference type="InterPro" id="IPR036282">
    <property type="entry name" value="Glutathione-S-Trfase_C_sf"/>
</dbReference>
<evidence type="ECO:0000256" key="6">
    <source>
        <dbReference type="ARBA" id="ARBA00022878"/>
    </source>
</evidence>
<dbReference type="EC" id="5.2.1.2" evidence="5"/>
<evidence type="ECO:0000256" key="3">
    <source>
        <dbReference type="ARBA" id="ARBA00004671"/>
    </source>
</evidence>
<dbReference type="PROSITE" id="PS50404">
    <property type="entry name" value="GST_NTER"/>
    <property type="match status" value="1"/>
</dbReference>
<gene>
    <name evidence="10" type="ORF">LAZ67_3000047</name>
</gene>
<feature type="domain" description="GST C-terminal" evidence="9">
    <location>
        <begin position="90"/>
        <end position="210"/>
    </location>
</feature>
<evidence type="ECO:0000256" key="7">
    <source>
        <dbReference type="ARBA" id="ARBA00023232"/>
    </source>
</evidence>
<comment type="similarity">
    <text evidence="4">Belongs to the GST superfamily. Zeta family.</text>
</comment>
<evidence type="ECO:0000259" key="8">
    <source>
        <dbReference type="PROSITE" id="PS50404"/>
    </source>
</evidence>
<dbReference type="PROSITE" id="PS50405">
    <property type="entry name" value="GST_CTER"/>
    <property type="match status" value="1"/>
</dbReference>
<name>A0ABY6K982_9ARAC</name>
<proteinExistence type="inferred from homology"/>
<evidence type="ECO:0000256" key="1">
    <source>
        <dbReference type="ARBA" id="ARBA00001622"/>
    </source>
</evidence>
<evidence type="ECO:0000313" key="10">
    <source>
        <dbReference type="EMBL" id="UYV64247.1"/>
    </source>
</evidence>
<reference evidence="10 11" key="1">
    <citation type="submission" date="2022-01" db="EMBL/GenBank/DDBJ databases">
        <title>A chromosomal length assembly of Cordylochernes scorpioides.</title>
        <authorList>
            <person name="Zeh D."/>
            <person name="Zeh J."/>
        </authorList>
    </citation>
    <scope>NUCLEOTIDE SEQUENCE [LARGE SCALE GENOMIC DNA]</scope>
    <source>
        <strain evidence="10">IN4F17</strain>
        <tissue evidence="10">Whole Body</tissue>
    </source>
</reference>
<dbReference type="InterPro" id="IPR034333">
    <property type="entry name" value="GST_Zeta_N"/>
</dbReference>
<dbReference type="Gene3D" id="1.20.1050.10">
    <property type="match status" value="1"/>
</dbReference>
<dbReference type="NCBIfam" id="TIGR01262">
    <property type="entry name" value="maiA"/>
    <property type="match status" value="1"/>
</dbReference>
<evidence type="ECO:0000256" key="4">
    <source>
        <dbReference type="ARBA" id="ARBA00010007"/>
    </source>
</evidence>
<dbReference type="InterPro" id="IPR010987">
    <property type="entry name" value="Glutathione-S-Trfase_C-like"/>
</dbReference>
<accession>A0ABY6K982</accession>
<dbReference type="CDD" id="cd03191">
    <property type="entry name" value="GST_C_Zeta"/>
    <property type="match status" value="1"/>
</dbReference>
<dbReference type="InterPro" id="IPR040079">
    <property type="entry name" value="Glutathione_S-Trfase"/>
</dbReference>
<dbReference type="EMBL" id="CP092865">
    <property type="protein sequence ID" value="UYV64247.1"/>
    <property type="molecule type" value="Genomic_DNA"/>
</dbReference>
<dbReference type="SFLD" id="SFLDG00358">
    <property type="entry name" value="Main_(cytGST)"/>
    <property type="match status" value="1"/>
</dbReference>
<feature type="domain" description="GST N-terminal" evidence="8">
    <location>
        <begin position="2"/>
        <end position="85"/>
    </location>
</feature>
<dbReference type="PANTHER" id="PTHR42673:SF4">
    <property type="entry name" value="MALEYLACETOACETATE ISOMERASE"/>
    <property type="match status" value="1"/>
</dbReference>
<dbReference type="Gene3D" id="3.40.30.10">
    <property type="entry name" value="Glutaredoxin"/>
    <property type="match status" value="1"/>
</dbReference>
<evidence type="ECO:0000259" key="9">
    <source>
        <dbReference type="PROSITE" id="PS50405"/>
    </source>
</evidence>
<dbReference type="InterPro" id="IPR004045">
    <property type="entry name" value="Glutathione_S-Trfase_N"/>
</dbReference>
<sequence>MAKPILHSYFRSSCTWRVRIALAFKKIDYQYEAVHLMKDGGEQFTQEFIDLNPMKEVPVLVVGDQALHQSVAILEYLEEKYPQPALLPSDLVARAKVRAVVETITSGIQPLQNLRVLLKLKDEADRGPWAKHWIASGFIALEEMLKRTSGKYCYGDVVTLADVCLVPQVYNAQRFGVDLAQFPTITRINSELLQLEAFKESSPANMPDCQ</sequence>
<comment type="cofactor">
    <cofactor evidence="2">
        <name>glutathione</name>
        <dbReference type="ChEBI" id="CHEBI:57925"/>
    </cofactor>
</comment>
<organism evidence="10 11">
    <name type="scientific">Cordylochernes scorpioides</name>
    <dbReference type="NCBI Taxonomy" id="51811"/>
    <lineage>
        <taxon>Eukaryota</taxon>
        <taxon>Metazoa</taxon>
        <taxon>Ecdysozoa</taxon>
        <taxon>Arthropoda</taxon>
        <taxon>Chelicerata</taxon>
        <taxon>Arachnida</taxon>
        <taxon>Pseudoscorpiones</taxon>
        <taxon>Cheliferoidea</taxon>
        <taxon>Chernetidae</taxon>
        <taxon>Cordylochernes</taxon>
    </lineage>
</organism>
<keyword evidence="7" id="KW-0585">Phenylalanine catabolism</keyword>
<comment type="catalytic activity">
    <reaction evidence="1">
        <text>4-maleylacetoacetate = 4-fumarylacetoacetate</text>
        <dbReference type="Rhea" id="RHEA:14817"/>
        <dbReference type="ChEBI" id="CHEBI:17105"/>
        <dbReference type="ChEBI" id="CHEBI:18034"/>
        <dbReference type="EC" id="5.2.1.2"/>
    </reaction>
</comment>
<dbReference type="Proteomes" id="UP001235939">
    <property type="component" value="Chromosome 03"/>
</dbReference>
<dbReference type="Pfam" id="PF13409">
    <property type="entry name" value="GST_N_2"/>
    <property type="match status" value="1"/>
</dbReference>
<protein>
    <recommendedName>
        <fullName evidence="5">maleylacetoacetate isomerase</fullName>
        <ecNumber evidence="5">5.2.1.2</ecNumber>
    </recommendedName>
</protein>
<dbReference type="SFLD" id="SFLDS00019">
    <property type="entry name" value="Glutathione_Transferase_(cytos"/>
    <property type="match status" value="1"/>
</dbReference>
<dbReference type="InterPro" id="IPR005955">
    <property type="entry name" value="GST_Zeta"/>
</dbReference>
<keyword evidence="11" id="KW-1185">Reference proteome</keyword>
<evidence type="ECO:0000313" key="11">
    <source>
        <dbReference type="Proteomes" id="UP001235939"/>
    </source>
</evidence>
<dbReference type="InterPro" id="IPR036249">
    <property type="entry name" value="Thioredoxin-like_sf"/>
</dbReference>
<dbReference type="InterPro" id="IPR034330">
    <property type="entry name" value="GST_Zeta_C"/>
</dbReference>
<dbReference type="PANTHER" id="PTHR42673">
    <property type="entry name" value="MALEYLACETOACETATE ISOMERASE"/>
    <property type="match status" value="1"/>
</dbReference>
<comment type="pathway">
    <text evidence="3">Amino-acid degradation; L-phenylalanine degradation; acetoacetate and fumarate from L-phenylalanine: step 5/6.</text>
</comment>
<dbReference type="CDD" id="cd03042">
    <property type="entry name" value="GST_N_Zeta"/>
    <property type="match status" value="1"/>
</dbReference>
<dbReference type="SUPFAM" id="SSF52833">
    <property type="entry name" value="Thioredoxin-like"/>
    <property type="match status" value="1"/>
</dbReference>
<evidence type="ECO:0000256" key="2">
    <source>
        <dbReference type="ARBA" id="ARBA00001955"/>
    </source>
</evidence>
<evidence type="ECO:0000256" key="5">
    <source>
        <dbReference type="ARBA" id="ARBA00013199"/>
    </source>
</evidence>
<keyword evidence="6" id="KW-0828">Tyrosine catabolism</keyword>
<dbReference type="SUPFAM" id="SSF47616">
    <property type="entry name" value="GST C-terminal domain-like"/>
    <property type="match status" value="1"/>
</dbReference>